<organism evidence="3 4">
    <name type="scientific">Ostreobium quekettii</name>
    <dbReference type="NCBI Taxonomy" id="121088"/>
    <lineage>
        <taxon>Eukaryota</taxon>
        <taxon>Viridiplantae</taxon>
        <taxon>Chlorophyta</taxon>
        <taxon>core chlorophytes</taxon>
        <taxon>Ulvophyceae</taxon>
        <taxon>TCBD clade</taxon>
        <taxon>Bryopsidales</taxon>
        <taxon>Ostreobineae</taxon>
        <taxon>Ostreobiaceae</taxon>
        <taxon>Ostreobium</taxon>
    </lineage>
</organism>
<feature type="chain" id="PRO_5035714667" evidence="2">
    <location>
        <begin position="28"/>
        <end position="220"/>
    </location>
</feature>
<keyword evidence="2" id="KW-0732">Signal</keyword>
<evidence type="ECO:0000313" key="4">
    <source>
        <dbReference type="Proteomes" id="UP000708148"/>
    </source>
</evidence>
<sequence>MARLGAMATSLLPIVLACVALAALVDGRQTLVADSGSADRLLSAPRMLLSKNLKDSKSAPDCSTDSSGPACNDDHDEAGHAHGQAGESGDAHHEGDGDGDHAEDKEGDHDEGEQGHEHEEGEEGHEHEEGEEGHEHEEGEGHHEEGEWGFGAEGEEHDHEEHDHGHGGNFVELLGAEPATSHTFGLVGIAEGGNMTRAHIVTLLDALERWVCMFWQREAG</sequence>
<reference evidence="3" key="1">
    <citation type="submission" date="2020-12" db="EMBL/GenBank/DDBJ databases">
        <authorList>
            <person name="Iha C."/>
        </authorList>
    </citation>
    <scope>NUCLEOTIDE SEQUENCE</scope>
</reference>
<evidence type="ECO:0000313" key="3">
    <source>
        <dbReference type="EMBL" id="CAD7703385.1"/>
    </source>
</evidence>
<dbReference type="AlphaFoldDB" id="A0A8S1JCV9"/>
<keyword evidence="4" id="KW-1185">Reference proteome</keyword>
<evidence type="ECO:0000256" key="1">
    <source>
        <dbReference type="SAM" id="MobiDB-lite"/>
    </source>
</evidence>
<accession>A0A8S1JCV9</accession>
<gene>
    <name evidence="3" type="ORF">OSTQU699_LOCUS8742</name>
</gene>
<evidence type="ECO:0000256" key="2">
    <source>
        <dbReference type="SAM" id="SignalP"/>
    </source>
</evidence>
<feature type="compositionally biased region" description="Basic and acidic residues" evidence="1">
    <location>
        <begin position="89"/>
        <end position="146"/>
    </location>
</feature>
<dbReference type="EMBL" id="CAJHUC010002200">
    <property type="protein sequence ID" value="CAD7703385.1"/>
    <property type="molecule type" value="Genomic_DNA"/>
</dbReference>
<dbReference type="Proteomes" id="UP000708148">
    <property type="component" value="Unassembled WGS sequence"/>
</dbReference>
<feature type="signal peptide" evidence="2">
    <location>
        <begin position="1"/>
        <end position="27"/>
    </location>
</feature>
<feature type="region of interest" description="Disordered" evidence="1">
    <location>
        <begin position="52"/>
        <end position="150"/>
    </location>
</feature>
<proteinExistence type="predicted"/>
<name>A0A8S1JCV9_9CHLO</name>
<dbReference type="PROSITE" id="PS51257">
    <property type="entry name" value="PROKAR_LIPOPROTEIN"/>
    <property type="match status" value="1"/>
</dbReference>
<comment type="caution">
    <text evidence="3">The sequence shown here is derived from an EMBL/GenBank/DDBJ whole genome shotgun (WGS) entry which is preliminary data.</text>
</comment>
<protein>
    <submittedName>
        <fullName evidence="3">Uncharacterized protein</fullName>
    </submittedName>
</protein>